<dbReference type="RefSeq" id="XP_038989175.1">
    <property type="nucleotide sequence ID" value="XM_039133247.1"/>
</dbReference>
<dbReference type="OrthoDB" id="5945798at2759"/>
<dbReference type="Gene3D" id="2.170.270.10">
    <property type="entry name" value="SET domain"/>
    <property type="match status" value="1"/>
</dbReference>
<dbReference type="PANTHER" id="PTHR47780">
    <property type="entry name" value="PROTEIN SET DOMAIN GROUP 41"/>
    <property type="match status" value="1"/>
</dbReference>
<dbReference type="KEGG" id="pda:103701226"/>
<dbReference type="SUPFAM" id="SSF82199">
    <property type="entry name" value="SET domain"/>
    <property type="match status" value="1"/>
</dbReference>
<dbReference type="GeneID" id="103701226"/>
<reference evidence="1" key="1">
    <citation type="journal article" date="2019" name="Nat. Commun.">
        <title>Genome-wide association mapping of date palm fruit traits.</title>
        <authorList>
            <person name="Hazzouri K.M."/>
            <person name="Gros-Balthazard M."/>
            <person name="Flowers J.M."/>
            <person name="Copetti D."/>
            <person name="Lemansour A."/>
            <person name="Lebrun M."/>
            <person name="Masmoudi K."/>
            <person name="Ferrand S."/>
            <person name="Dhar M.I."/>
            <person name="Fresquez Z.A."/>
            <person name="Rosas U."/>
            <person name="Zhang J."/>
            <person name="Talag J."/>
            <person name="Lee S."/>
            <person name="Kudrna D."/>
            <person name="Powell R.F."/>
            <person name="Leitch I.J."/>
            <person name="Krueger R.R."/>
            <person name="Wing R.A."/>
            <person name="Amiri K.M.A."/>
            <person name="Purugganan M.D."/>
        </authorList>
    </citation>
    <scope>NUCLEOTIDE SEQUENCE [LARGE SCALE GENOMIC DNA]</scope>
    <source>
        <strain evidence="1">cv. Khalas</strain>
    </source>
</reference>
<evidence type="ECO:0000313" key="1">
    <source>
        <dbReference type="Proteomes" id="UP000228380"/>
    </source>
</evidence>
<protein>
    <submittedName>
        <fullName evidence="2">Protein SET DOMAIN GROUP 41 isoform X1</fullName>
    </submittedName>
</protein>
<dbReference type="CDD" id="cd20071">
    <property type="entry name" value="SET_SMYD"/>
    <property type="match status" value="1"/>
</dbReference>
<dbReference type="InterPro" id="IPR046341">
    <property type="entry name" value="SET_dom_sf"/>
</dbReference>
<name>A0A8B9ARU9_PHODC</name>
<dbReference type="Proteomes" id="UP000228380">
    <property type="component" value="Chromosome 14"/>
</dbReference>
<accession>A0A8B9ARU9</accession>
<keyword evidence="1" id="KW-1185">Reference proteome</keyword>
<sequence length="688" mass="75256">MEMRAREETGLAQDLTPYIPPIAAALHDSFLPSHCTSCFRPFQQQNCSATPLSCPACDAAVRYCSLACSAADSIPHASSGECLLLSLRPLNSGPTSDLRAALRLLYSLDALGLLTPPRRGESPRRIGGLLAGDLENVLEEGGEVAERIREGGSLISRARNRKRARDERRDGAVAVVEEEALLAVLTNAVEVQVSERGALGIAVYGPPFSWFNHSCAPNACYRFELADLSKGTGSCEPGSFRVSPAGTEDASAMWKALNYGEGGASHVLFLGLCRYGPRVIVRSIKPITEGEEVCITYTDLLQPKAMRHLDLWSKYQFVCCCERCSASQEMYIDRLLNCYARDLDLDNSDSRDAGCEELADMLDQAISEYTSDDDPESCCHKLESMLSGSYENKRFQADNPSESKFRLHPCHHLSLNAYIILASAYRTCANSLLTTGLGENNNLEFFKMVRAAAAYSLLLAGATHHLFLSEPSLIATTTHYLISAGESILSIVQSPPWGSTGPIYKSEICWAVHHSPNTSKEGSALLGDKFKAAPVRFLGCTSSILLHSWPFLAQGFCYLESIRSPIDFSWLDLDMVRSQTFAVGRDTTNFAKPECSECKYQAEMSIEKERKGLFQLAVHCLIYGSYLASICFGPRNYLTDHVKELLHGSSGCACVDIFLGPQSNECMCFAVSSVNENLLVHAGGLNSH</sequence>
<organism evidence="1 2">
    <name type="scientific">Phoenix dactylifera</name>
    <name type="common">Date palm</name>
    <dbReference type="NCBI Taxonomy" id="42345"/>
    <lineage>
        <taxon>Eukaryota</taxon>
        <taxon>Viridiplantae</taxon>
        <taxon>Streptophyta</taxon>
        <taxon>Embryophyta</taxon>
        <taxon>Tracheophyta</taxon>
        <taxon>Spermatophyta</taxon>
        <taxon>Magnoliopsida</taxon>
        <taxon>Liliopsida</taxon>
        <taxon>Arecaceae</taxon>
        <taxon>Coryphoideae</taxon>
        <taxon>Phoeniceae</taxon>
        <taxon>Phoenix</taxon>
    </lineage>
</organism>
<evidence type="ECO:0000313" key="2">
    <source>
        <dbReference type="RefSeq" id="XP_038989175.1"/>
    </source>
</evidence>
<reference evidence="2" key="2">
    <citation type="submission" date="2025-08" db="UniProtKB">
        <authorList>
            <consortium name="RefSeq"/>
        </authorList>
    </citation>
    <scope>IDENTIFICATION</scope>
    <source>
        <tissue evidence="2">Young leaves</tissue>
    </source>
</reference>
<dbReference type="PANTHER" id="PTHR47780:SF1">
    <property type="entry name" value="PROTEIN SET DOMAIN GROUP 41"/>
    <property type="match status" value="1"/>
</dbReference>
<dbReference type="AlphaFoldDB" id="A0A8B9ARU9"/>
<gene>
    <name evidence="2" type="primary">LOC103701226</name>
</gene>
<proteinExistence type="predicted"/>